<gene>
    <name evidence="10" type="ORF">TRV_07158</name>
</gene>
<comment type="catalytic activity">
    <reaction evidence="8">
        <text>L-seryl-[protein] + ATP = O-phospho-L-seryl-[protein] + ADP + H(+)</text>
        <dbReference type="Rhea" id="RHEA:17989"/>
        <dbReference type="Rhea" id="RHEA-COMP:9863"/>
        <dbReference type="Rhea" id="RHEA-COMP:11604"/>
        <dbReference type="ChEBI" id="CHEBI:15378"/>
        <dbReference type="ChEBI" id="CHEBI:29999"/>
        <dbReference type="ChEBI" id="CHEBI:30616"/>
        <dbReference type="ChEBI" id="CHEBI:83421"/>
        <dbReference type="ChEBI" id="CHEBI:456216"/>
        <dbReference type="EC" id="2.7.11.1"/>
    </reaction>
</comment>
<dbReference type="KEGG" id="tve:TRV_07158"/>
<dbReference type="Proteomes" id="UP000008383">
    <property type="component" value="Unassembled WGS sequence"/>
</dbReference>
<dbReference type="Gene3D" id="3.30.200.20">
    <property type="entry name" value="Phosphorylase Kinase, domain 1"/>
    <property type="match status" value="1"/>
</dbReference>
<proteinExistence type="predicted"/>
<dbReference type="GO" id="GO:0000245">
    <property type="term" value="P:spliceosomal complex assembly"/>
    <property type="evidence" value="ECO:0007669"/>
    <property type="project" value="TreeGrafter"/>
</dbReference>
<dbReference type="InterPro" id="IPR051334">
    <property type="entry name" value="SRPK"/>
</dbReference>
<dbReference type="GeneID" id="9581482"/>
<dbReference type="GO" id="GO:0050684">
    <property type="term" value="P:regulation of mRNA processing"/>
    <property type="evidence" value="ECO:0007669"/>
    <property type="project" value="TreeGrafter"/>
</dbReference>
<dbReference type="GO" id="GO:0005524">
    <property type="term" value="F:ATP binding"/>
    <property type="evidence" value="ECO:0007669"/>
    <property type="project" value="UniProtKB-KW"/>
</dbReference>
<dbReference type="GO" id="GO:0004674">
    <property type="term" value="F:protein serine/threonine kinase activity"/>
    <property type="evidence" value="ECO:0007669"/>
    <property type="project" value="UniProtKB-KW"/>
</dbReference>
<organism evidence="10 11">
    <name type="scientific">Trichophyton verrucosum (strain HKI 0517)</name>
    <dbReference type="NCBI Taxonomy" id="663202"/>
    <lineage>
        <taxon>Eukaryota</taxon>
        <taxon>Fungi</taxon>
        <taxon>Dikarya</taxon>
        <taxon>Ascomycota</taxon>
        <taxon>Pezizomycotina</taxon>
        <taxon>Eurotiomycetes</taxon>
        <taxon>Eurotiomycetidae</taxon>
        <taxon>Onygenales</taxon>
        <taxon>Arthrodermataceae</taxon>
        <taxon>Trichophyton</taxon>
    </lineage>
</organism>
<dbReference type="EMBL" id="ACYE01000417">
    <property type="protein sequence ID" value="EFE38193.1"/>
    <property type="molecule type" value="Genomic_DNA"/>
</dbReference>
<dbReference type="PANTHER" id="PTHR47634:SF9">
    <property type="entry name" value="PROTEIN KINASE DOMAIN-CONTAINING PROTEIN-RELATED"/>
    <property type="match status" value="1"/>
</dbReference>
<dbReference type="InterPro" id="IPR000719">
    <property type="entry name" value="Prot_kinase_dom"/>
</dbReference>
<sequence length="455" mass="52094">MINTLHLTRLSAYSRPITWQLPVYPATRTRRFLWTSISSSLKSFLPKLPERRRLFPTNGFQVVDSNIAIEEEAIPDYKADRFYPVKLGEVFEGRFQVIAKLGFGSSSTIWLARDLRHVSPHSLCLKYLAVITLSNCCRRHEYVALKVYMHTSKYLREPPFYDHISRHLTNTKSQYERQNIRRVLSTFQLAGPHGIHPVLVCEASQMSLRDMKTVFFPNGFEESFVKAATIELLKAVEFSSTPAQGSFTPVYIHPGNLLLGLYDNNVLQVLEKMEFDSPVPRKPVSDSRTIYMSRLGKPKEGPMLLSDFGEARIGPGPHGGDIMPLEFRAPEVLLYVGWSYPVDIWSVGLTRLFTARDEEDGQAYDAVHFAEMIAALGPPPAEFLAKNPERRADFWGEKGEWLELAPIPEGRTLESVENRLENNEKFLKFIRRALTWMPEERPTAKELMQDPWLTS</sequence>
<reference evidence="11" key="1">
    <citation type="journal article" date="2011" name="Genome Biol.">
        <title>Comparative and functional genomics provide insights into the pathogenicity of dermatophytic fungi.</title>
        <authorList>
            <person name="Burmester A."/>
            <person name="Shelest E."/>
            <person name="Gloeckner G."/>
            <person name="Heddergott C."/>
            <person name="Schindler S."/>
            <person name="Staib P."/>
            <person name="Heidel A."/>
            <person name="Felder M."/>
            <person name="Petzold A."/>
            <person name="Szafranski K."/>
            <person name="Feuermann M."/>
            <person name="Pedruzzi I."/>
            <person name="Priebe S."/>
            <person name="Groth M."/>
            <person name="Winkler R."/>
            <person name="Li W."/>
            <person name="Kniemeyer O."/>
            <person name="Schroeckh V."/>
            <person name="Hertweck C."/>
            <person name="Hube B."/>
            <person name="White T.C."/>
            <person name="Platzer M."/>
            <person name="Guthke R."/>
            <person name="Heitman J."/>
            <person name="Woestemeyer J."/>
            <person name="Zipfel P.F."/>
            <person name="Monod M."/>
            <person name="Brakhage A.A."/>
        </authorList>
    </citation>
    <scope>NUCLEOTIDE SEQUENCE [LARGE SCALE GENOMIC DNA]</scope>
    <source>
        <strain evidence="11">HKI 0517</strain>
    </source>
</reference>
<feature type="domain" description="Protein kinase" evidence="9">
    <location>
        <begin position="95"/>
        <end position="453"/>
    </location>
</feature>
<dbReference type="OrthoDB" id="5979581at2759"/>
<dbReference type="Gene3D" id="1.10.510.10">
    <property type="entry name" value="Transferase(Phosphotransferase) domain 1"/>
    <property type="match status" value="1"/>
</dbReference>
<name>D4DIZ4_TRIVH</name>
<evidence type="ECO:0000256" key="8">
    <source>
        <dbReference type="ARBA" id="ARBA00048679"/>
    </source>
</evidence>
<keyword evidence="4" id="KW-0547">Nucleotide-binding</keyword>
<dbReference type="SUPFAM" id="SSF56112">
    <property type="entry name" value="Protein kinase-like (PK-like)"/>
    <property type="match status" value="1"/>
</dbReference>
<evidence type="ECO:0000256" key="5">
    <source>
        <dbReference type="ARBA" id="ARBA00022777"/>
    </source>
</evidence>
<evidence type="ECO:0000256" key="4">
    <source>
        <dbReference type="ARBA" id="ARBA00022741"/>
    </source>
</evidence>
<dbReference type="EC" id="2.7.11.1" evidence="1"/>
<evidence type="ECO:0000256" key="1">
    <source>
        <dbReference type="ARBA" id="ARBA00012513"/>
    </source>
</evidence>
<evidence type="ECO:0000256" key="6">
    <source>
        <dbReference type="ARBA" id="ARBA00022840"/>
    </source>
</evidence>
<accession>D4DIZ4</accession>
<dbReference type="AlphaFoldDB" id="D4DIZ4"/>
<evidence type="ECO:0000259" key="9">
    <source>
        <dbReference type="PROSITE" id="PS50011"/>
    </source>
</evidence>
<keyword evidence="2" id="KW-0723">Serine/threonine-protein kinase</keyword>
<keyword evidence="11" id="KW-1185">Reference proteome</keyword>
<keyword evidence="6" id="KW-0067">ATP-binding</keyword>
<dbReference type="PROSITE" id="PS50011">
    <property type="entry name" value="PROTEIN_KINASE_DOM"/>
    <property type="match status" value="1"/>
</dbReference>
<dbReference type="RefSeq" id="XP_003018838.1">
    <property type="nucleotide sequence ID" value="XM_003018792.1"/>
</dbReference>
<dbReference type="GO" id="GO:0005737">
    <property type="term" value="C:cytoplasm"/>
    <property type="evidence" value="ECO:0007669"/>
    <property type="project" value="TreeGrafter"/>
</dbReference>
<dbReference type="SMART" id="SM00220">
    <property type="entry name" value="S_TKc"/>
    <property type="match status" value="1"/>
</dbReference>
<protein>
    <recommendedName>
        <fullName evidence="1">non-specific serine/threonine protein kinase</fullName>
        <ecNumber evidence="1">2.7.11.1</ecNumber>
    </recommendedName>
</protein>
<dbReference type="GO" id="GO:0005634">
    <property type="term" value="C:nucleus"/>
    <property type="evidence" value="ECO:0007669"/>
    <property type="project" value="TreeGrafter"/>
</dbReference>
<dbReference type="Pfam" id="PF00069">
    <property type="entry name" value="Pkinase"/>
    <property type="match status" value="1"/>
</dbReference>
<keyword evidence="3" id="KW-0808">Transferase</keyword>
<dbReference type="HOGENOM" id="CLU_000288_81_1_1"/>
<dbReference type="PANTHER" id="PTHR47634">
    <property type="entry name" value="PROTEIN KINASE DOMAIN-CONTAINING PROTEIN-RELATED"/>
    <property type="match status" value="1"/>
</dbReference>
<evidence type="ECO:0000313" key="11">
    <source>
        <dbReference type="Proteomes" id="UP000008383"/>
    </source>
</evidence>
<evidence type="ECO:0000256" key="7">
    <source>
        <dbReference type="ARBA" id="ARBA00047899"/>
    </source>
</evidence>
<evidence type="ECO:0000256" key="3">
    <source>
        <dbReference type="ARBA" id="ARBA00022679"/>
    </source>
</evidence>
<keyword evidence="5 10" id="KW-0418">Kinase</keyword>
<evidence type="ECO:0000313" key="10">
    <source>
        <dbReference type="EMBL" id="EFE38193.1"/>
    </source>
</evidence>
<evidence type="ECO:0000256" key="2">
    <source>
        <dbReference type="ARBA" id="ARBA00022527"/>
    </source>
</evidence>
<comment type="catalytic activity">
    <reaction evidence="7">
        <text>L-threonyl-[protein] + ATP = O-phospho-L-threonyl-[protein] + ADP + H(+)</text>
        <dbReference type="Rhea" id="RHEA:46608"/>
        <dbReference type="Rhea" id="RHEA-COMP:11060"/>
        <dbReference type="Rhea" id="RHEA-COMP:11605"/>
        <dbReference type="ChEBI" id="CHEBI:15378"/>
        <dbReference type="ChEBI" id="CHEBI:30013"/>
        <dbReference type="ChEBI" id="CHEBI:30616"/>
        <dbReference type="ChEBI" id="CHEBI:61977"/>
        <dbReference type="ChEBI" id="CHEBI:456216"/>
        <dbReference type="EC" id="2.7.11.1"/>
    </reaction>
</comment>
<comment type="caution">
    <text evidence="10">The sequence shown here is derived from an EMBL/GenBank/DDBJ whole genome shotgun (WGS) entry which is preliminary data.</text>
</comment>
<dbReference type="InterPro" id="IPR011009">
    <property type="entry name" value="Kinase-like_dom_sf"/>
</dbReference>